<dbReference type="Pfam" id="PF24137">
    <property type="entry name" value="DA_N"/>
    <property type="match status" value="1"/>
</dbReference>
<keyword evidence="1" id="KW-0732">Signal</keyword>
<reference evidence="4 5" key="1">
    <citation type="submission" date="2024-01" db="EMBL/GenBank/DDBJ databases">
        <title>Comparative genomics of Cryptococcus and Kwoniella reveals pathogenesis evolution and contrasting modes of karyotype evolution via chromosome fusion or intercentromeric recombination.</title>
        <authorList>
            <person name="Coelho M.A."/>
            <person name="David-Palma M."/>
            <person name="Shea T."/>
            <person name="Bowers K."/>
            <person name="McGinley-Smith S."/>
            <person name="Mohammad A.W."/>
            <person name="Gnirke A."/>
            <person name="Yurkov A.M."/>
            <person name="Nowrousian M."/>
            <person name="Sun S."/>
            <person name="Cuomo C.A."/>
            <person name="Heitman J."/>
        </authorList>
    </citation>
    <scope>NUCLEOTIDE SEQUENCE [LARGE SCALE GENOMIC DNA]</scope>
    <source>
        <strain evidence="4 5">CBS 6074</strain>
    </source>
</reference>
<evidence type="ECO:0008006" key="6">
    <source>
        <dbReference type="Google" id="ProtNLM"/>
    </source>
</evidence>
<dbReference type="SUPFAM" id="SSF159245">
    <property type="entry name" value="AttH-like"/>
    <property type="match status" value="1"/>
</dbReference>
<dbReference type="InterPro" id="IPR056402">
    <property type="entry name" value="DA_N"/>
</dbReference>
<dbReference type="InterPro" id="IPR057722">
    <property type="entry name" value="AsqO/PenF-like_C"/>
</dbReference>
<proteinExistence type="predicted"/>
<dbReference type="Proteomes" id="UP001355207">
    <property type="component" value="Chromosome 1"/>
</dbReference>
<dbReference type="Pfam" id="PF25581">
    <property type="entry name" value="AsqO_C"/>
    <property type="match status" value="1"/>
</dbReference>
<organism evidence="4 5">
    <name type="scientific">Kwoniella dendrophila CBS 6074</name>
    <dbReference type="NCBI Taxonomy" id="1295534"/>
    <lineage>
        <taxon>Eukaryota</taxon>
        <taxon>Fungi</taxon>
        <taxon>Dikarya</taxon>
        <taxon>Basidiomycota</taxon>
        <taxon>Agaricomycotina</taxon>
        <taxon>Tremellomycetes</taxon>
        <taxon>Tremellales</taxon>
        <taxon>Cryptococcaceae</taxon>
        <taxon>Kwoniella</taxon>
    </lineage>
</organism>
<dbReference type="GeneID" id="91090997"/>
<name>A0AAX4JJ45_9TREE</name>
<accession>A0AAX4JJ45</accession>
<evidence type="ECO:0000259" key="3">
    <source>
        <dbReference type="Pfam" id="PF25581"/>
    </source>
</evidence>
<feature type="signal peptide" evidence="1">
    <location>
        <begin position="1"/>
        <end position="20"/>
    </location>
</feature>
<feature type="chain" id="PRO_5043500669" description="AttH domain-containing protein" evidence="1">
    <location>
        <begin position="21"/>
        <end position="379"/>
    </location>
</feature>
<dbReference type="RefSeq" id="XP_066072225.1">
    <property type="nucleotide sequence ID" value="XM_066216128.1"/>
</dbReference>
<keyword evidence="5" id="KW-1185">Reference proteome</keyword>
<gene>
    <name evidence="4" type="ORF">L201_000325</name>
</gene>
<evidence type="ECO:0000313" key="5">
    <source>
        <dbReference type="Proteomes" id="UP001355207"/>
    </source>
</evidence>
<evidence type="ECO:0000256" key="1">
    <source>
        <dbReference type="SAM" id="SignalP"/>
    </source>
</evidence>
<sequence>MFRFLSISALLLLTNTRTAAHQKPYFKPTKNYIFPSTSIDGIARIDTKIGNQALDRPYITRHNSSSYEWWYFDAISSDGQSSIVITSFVSPLDTYENQSGLQLLVQIVSPQGGLYDDTIEYDKDEKLYISTKGDTSNGILNNGDFSWIGKSDLSEYTLNLNLPKYNISGTINLFSLAKPFVGCGPAQKDANTSIFWFFNWINVIGDAVAVVDIAVGDQKVAFTGNGYHDKNWGPVSFIPYVHHWYWGHGRVGEYSVVWSKMFLNDNTTKAGGWISKNDKIILSACFENDDSVVIKPLGNNITDPPKKANNTHNIQGFDITINTGNEQGIFQFQLKKNIRINGELGTYARWIGNFTGGQLGEEDSQIGVAVTEQMGPFVF</sequence>
<feature type="domain" description="Diels-Alderase N-terminal" evidence="2">
    <location>
        <begin position="56"/>
        <end position="232"/>
    </location>
</feature>
<evidence type="ECO:0000313" key="4">
    <source>
        <dbReference type="EMBL" id="WWC85462.1"/>
    </source>
</evidence>
<dbReference type="AlphaFoldDB" id="A0AAX4JJ45"/>
<protein>
    <recommendedName>
        <fullName evidence="6">AttH domain-containing protein</fullName>
    </recommendedName>
</protein>
<evidence type="ECO:0000259" key="2">
    <source>
        <dbReference type="Pfam" id="PF24137"/>
    </source>
</evidence>
<dbReference type="EMBL" id="CP144098">
    <property type="protein sequence ID" value="WWC85462.1"/>
    <property type="molecule type" value="Genomic_DNA"/>
</dbReference>
<feature type="domain" description="AsqO/PenF-like C-terminal" evidence="3">
    <location>
        <begin position="240"/>
        <end position="374"/>
    </location>
</feature>